<name>A0A9D4BE35_DREPO</name>
<dbReference type="AlphaFoldDB" id="A0A9D4BE35"/>
<gene>
    <name evidence="2" type="ORF">DPMN_191027</name>
</gene>
<evidence type="ECO:0000313" key="3">
    <source>
        <dbReference type="Proteomes" id="UP000828390"/>
    </source>
</evidence>
<protein>
    <submittedName>
        <fullName evidence="2">Uncharacterized protein</fullName>
    </submittedName>
</protein>
<feature type="region of interest" description="Disordered" evidence="1">
    <location>
        <begin position="1"/>
        <end position="62"/>
    </location>
</feature>
<reference evidence="2" key="2">
    <citation type="submission" date="2020-11" db="EMBL/GenBank/DDBJ databases">
        <authorList>
            <person name="McCartney M.A."/>
            <person name="Auch B."/>
            <person name="Kono T."/>
            <person name="Mallez S."/>
            <person name="Becker A."/>
            <person name="Gohl D.M."/>
            <person name="Silverstein K.A.T."/>
            <person name="Koren S."/>
            <person name="Bechman K.B."/>
            <person name="Herman A."/>
            <person name="Abrahante J.E."/>
            <person name="Garbe J."/>
        </authorList>
    </citation>
    <scope>NUCLEOTIDE SEQUENCE</scope>
    <source>
        <strain evidence="2">Duluth1</strain>
        <tissue evidence="2">Whole animal</tissue>
    </source>
</reference>
<dbReference type="Proteomes" id="UP000828390">
    <property type="component" value="Unassembled WGS sequence"/>
</dbReference>
<feature type="compositionally biased region" description="Basic and acidic residues" evidence="1">
    <location>
        <begin position="28"/>
        <end position="41"/>
    </location>
</feature>
<dbReference type="EMBL" id="JAIWYP010000029">
    <property type="protein sequence ID" value="KAH3691849.1"/>
    <property type="molecule type" value="Genomic_DNA"/>
</dbReference>
<proteinExistence type="predicted"/>
<keyword evidence="3" id="KW-1185">Reference proteome</keyword>
<reference evidence="2" key="1">
    <citation type="journal article" date="2019" name="bioRxiv">
        <title>The Genome of the Zebra Mussel, Dreissena polymorpha: A Resource for Invasive Species Research.</title>
        <authorList>
            <person name="McCartney M.A."/>
            <person name="Auch B."/>
            <person name="Kono T."/>
            <person name="Mallez S."/>
            <person name="Zhang Y."/>
            <person name="Obille A."/>
            <person name="Becker A."/>
            <person name="Abrahante J.E."/>
            <person name="Garbe J."/>
            <person name="Badalamenti J.P."/>
            <person name="Herman A."/>
            <person name="Mangelson H."/>
            <person name="Liachko I."/>
            <person name="Sullivan S."/>
            <person name="Sone E.D."/>
            <person name="Koren S."/>
            <person name="Silverstein K.A.T."/>
            <person name="Beckman K.B."/>
            <person name="Gohl D.M."/>
        </authorList>
    </citation>
    <scope>NUCLEOTIDE SEQUENCE</scope>
    <source>
        <strain evidence="2">Duluth1</strain>
        <tissue evidence="2">Whole animal</tissue>
    </source>
</reference>
<evidence type="ECO:0000313" key="2">
    <source>
        <dbReference type="EMBL" id="KAH3691849.1"/>
    </source>
</evidence>
<feature type="compositionally biased region" description="Low complexity" evidence="1">
    <location>
        <begin position="49"/>
        <end position="62"/>
    </location>
</feature>
<evidence type="ECO:0000256" key="1">
    <source>
        <dbReference type="SAM" id="MobiDB-lite"/>
    </source>
</evidence>
<comment type="caution">
    <text evidence="2">The sequence shown here is derived from an EMBL/GenBank/DDBJ whole genome shotgun (WGS) entry which is preliminary data.</text>
</comment>
<accession>A0A9D4BE35</accession>
<sequence length="62" mass="6808">MQEFPSTKSLLARDESISKYHPPMRILQAKEDIDGDRDHPSAHGSQWPSTGGSSNHGGTHSH</sequence>
<organism evidence="2 3">
    <name type="scientific">Dreissena polymorpha</name>
    <name type="common">Zebra mussel</name>
    <name type="synonym">Mytilus polymorpha</name>
    <dbReference type="NCBI Taxonomy" id="45954"/>
    <lineage>
        <taxon>Eukaryota</taxon>
        <taxon>Metazoa</taxon>
        <taxon>Spiralia</taxon>
        <taxon>Lophotrochozoa</taxon>
        <taxon>Mollusca</taxon>
        <taxon>Bivalvia</taxon>
        <taxon>Autobranchia</taxon>
        <taxon>Heteroconchia</taxon>
        <taxon>Euheterodonta</taxon>
        <taxon>Imparidentia</taxon>
        <taxon>Neoheterodontei</taxon>
        <taxon>Myida</taxon>
        <taxon>Dreissenoidea</taxon>
        <taxon>Dreissenidae</taxon>
        <taxon>Dreissena</taxon>
    </lineage>
</organism>